<feature type="compositionally biased region" description="Basic and acidic residues" evidence="7">
    <location>
        <begin position="502"/>
        <end position="541"/>
    </location>
</feature>
<dbReference type="PROSITE" id="PS50994">
    <property type="entry name" value="INTEGRASE"/>
    <property type="match status" value="1"/>
</dbReference>
<dbReference type="InterPro" id="IPR001969">
    <property type="entry name" value="Aspartic_peptidase_AS"/>
</dbReference>
<dbReference type="SUPFAM" id="SSF56672">
    <property type="entry name" value="DNA/RNA polymerases"/>
    <property type="match status" value="1"/>
</dbReference>
<feature type="compositionally biased region" description="Basic and acidic residues" evidence="7">
    <location>
        <begin position="477"/>
        <end position="494"/>
    </location>
</feature>
<feature type="domain" description="Integrase catalytic" evidence="8">
    <location>
        <begin position="1574"/>
        <end position="1762"/>
    </location>
</feature>
<dbReference type="WBParaSite" id="HCON_00096030-00001">
    <property type="protein sequence ID" value="HCON_00096030-00001"/>
    <property type="gene ID" value="HCON_00096030"/>
</dbReference>
<keyword evidence="3" id="KW-0540">Nuclease</keyword>
<dbReference type="InterPro" id="IPR043502">
    <property type="entry name" value="DNA/RNA_pol_sf"/>
</dbReference>
<dbReference type="GO" id="GO:0006508">
    <property type="term" value="P:proteolysis"/>
    <property type="evidence" value="ECO:0007669"/>
    <property type="project" value="InterPro"/>
</dbReference>
<sequence length="1925" mass="220813">MSTISACKASLTKALTALETTRGKIPQDLVSSYSDESLTPADERQLLDRRQEALRTHLSNMRAALRIVREKQQSFLTFVTSSSNSEVDNEAYMDYMQQSKIEDAMVAAETLIHTLHANLGEVCARLESLRSVIQSNTQVVRENTTTEVDPCSNMSQPAQLTFPQTSPRDTPPFGAADTNSATFTTQQGLRQPTVQLGKLTLEPFTGDITQFQRFWRAFEVAIHEDNTICTTYKFLYLQSLLKGEAQIVLQDLDPDECNYFELVRALKKRYDRPHKTRAILHRQLQQLPTAGNSGTDLRNTWFRLSGILRGLRKFEDFRTVLPILDLVRSKFPPDIQQKLHDLEFQSGGDFDLYQIMTHLDHIIASKEKYEDTTALKDSYSINSSHSIQRARSRSQSPRNEIVGCTFCGTQAHKTRNCSVKIPAEARINIVRVLNLCWKCLNQGHSSRTCRYPKCKHCTGDHHELLCRNRQRYENQRRSPCRYDTHRSRRYDYERNSQSYRSPSKDRYPSRSPSQERYRCRSYTDGEHSRSPSWDERHRDCSPRSYSPAKRYSRSPYRVSFSNPPHRRSYYSPVRDTQAGWRSGSPHSITFQHQAQDSDAELEQLNQCYHSHRVRGAATKANLMLVNAKAFNYDHSKLEEVVLLLDSGAQNSFITTSAANRLGLPIYDKKERTFATFGGLESTEMTGVVDVDLLDMQDRVLQLHLTSKDVITLPQSPPKLSDTDSKFIRVNRFRAPSYHTSHSVLPDILVGIDSYWDVLVQEPPVCLPSGMVLTHTRFGTVVSGITDSHHPKADDELNARVLKKFFASSKFIDGFLYVQFPWKASHPKLLDNKQLAFCRLVSQYQRLRKHTSAWEQYVKAIEDHIVAGFVEEVDEYVFDNHRVYYIPHQAVYKESSSTTKLRIVFDASSKTRGAPSLNDCLYQGPTLLPELAGILLRTRLYRYLLIADVEKAFHQVRLQRSQRDATRFLWLKDPFSPPTRDNLRILRFTRIPFGVNASPFMLAAAIQYYLRYLRSPLSKEIERNTYVDNVAFGAATHDEAIKKYETAKSVFGDMHMNLRQFVCNSKFVNNAIPKEDRVAGSEHTTLLGIVWNYHRDFLSMTIKTLDIKVHSKRTALRALASTYDPLGLLTPFFSNIKMFVQDLWAKKLTWDEPLDPSDRQRWSDILAELKYPIPPVPRLVIPTNKTLSSVELCVFGDASKRVYACCAYLLSRVDLSTSSRLVMAKSHLNDLKPITIPRSELLAVLISVRLAQYIVQQLDITISAIYFFSDSLIALHWIHSTRQFKTFVQNRVNTINNILAQFHQQNIKTKFHYVTSKDNPADCATRGLSAKDAKNHIWWTGPAFLIQNPSEWPNAHLDFTLPPQGDNESEFEYRTANTVLSCTFTSILPFSYTNKFNKLLNIVAYILRFLHLKIFSHLSTTTKECVERSLPQLAKISSKGPFTCSDRIVAEEVLILAHYREHENTLQRLPLSRFHAQKDPNGLIRCPVRVGLYSTAPVLLLPSHRLTEIIIWHHHLQQLHAGVYSTVSTLRKNYFIPSIRSLVTKTLRACVVCRRANGYAYRYPEMPTLPKQRTSRSRPFQNVGIDYLGPLSYRSVYSATNKVWICLTTCMATRAVHLELIMNNTVQEFLLAFRRFIARRGTPDLIYSDNATTFRAADDAITNVIYAPGLWRPIAEFSAKHKITWRFITPLSPWKGGFYERMVQLFKSAFKKSVGRAVLTLEELQTVIAEMEAVINSRPITPFRESDISISALRPIDFISPEVELQFPQSNGLPCDFATSAHKLSEWYKETLKALDKFWELWHTDYLTALRERHQLRMKQPKYTTAPPQANDVVIVADDKLPRSHWPLGLIIKVNPGADNRSRSAEVRMTNGKVLTRSLAHLYPLEIRANNAQDSNSTQTRSGTIKSLPQRMQPKRAAKTFHKFIH</sequence>
<reference evidence="10" key="1">
    <citation type="submission" date="2020-12" db="UniProtKB">
        <authorList>
            <consortium name="WormBaseParasite"/>
        </authorList>
    </citation>
    <scope>IDENTIFICATION</scope>
    <source>
        <strain evidence="10">MHco3</strain>
    </source>
</reference>
<keyword evidence="9" id="KW-1185">Reference proteome</keyword>
<dbReference type="GO" id="GO:0003964">
    <property type="term" value="F:RNA-directed DNA polymerase activity"/>
    <property type="evidence" value="ECO:0007669"/>
    <property type="project" value="UniProtKB-KW"/>
</dbReference>
<dbReference type="GO" id="GO:0004190">
    <property type="term" value="F:aspartic-type endopeptidase activity"/>
    <property type="evidence" value="ECO:0007669"/>
    <property type="project" value="InterPro"/>
</dbReference>
<dbReference type="PROSITE" id="PS00141">
    <property type="entry name" value="ASP_PROTEASE"/>
    <property type="match status" value="1"/>
</dbReference>
<evidence type="ECO:0000259" key="8">
    <source>
        <dbReference type="PROSITE" id="PS50994"/>
    </source>
</evidence>
<dbReference type="Gene3D" id="3.30.420.10">
    <property type="entry name" value="Ribonuclease H-like superfamily/Ribonuclease H"/>
    <property type="match status" value="1"/>
</dbReference>
<keyword evidence="5" id="KW-0378">Hydrolase</keyword>
<keyword evidence="4" id="KW-0255">Endonuclease</keyword>
<dbReference type="Gene3D" id="2.40.70.10">
    <property type="entry name" value="Acid Proteases"/>
    <property type="match status" value="1"/>
</dbReference>
<dbReference type="Pfam" id="PF05380">
    <property type="entry name" value="Peptidase_A17"/>
    <property type="match status" value="1"/>
</dbReference>
<keyword evidence="1" id="KW-0808">Transferase</keyword>
<dbReference type="InterPro" id="IPR001878">
    <property type="entry name" value="Znf_CCHC"/>
</dbReference>
<dbReference type="GO" id="GO:0042575">
    <property type="term" value="C:DNA polymerase complex"/>
    <property type="evidence" value="ECO:0007669"/>
    <property type="project" value="UniProtKB-ARBA"/>
</dbReference>
<evidence type="ECO:0000256" key="6">
    <source>
        <dbReference type="ARBA" id="ARBA00022918"/>
    </source>
</evidence>
<name>A0A7I4YGD8_HAECO</name>
<dbReference type="GO" id="GO:0015074">
    <property type="term" value="P:DNA integration"/>
    <property type="evidence" value="ECO:0007669"/>
    <property type="project" value="InterPro"/>
</dbReference>
<evidence type="ECO:0000313" key="9">
    <source>
        <dbReference type="Proteomes" id="UP000025227"/>
    </source>
</evidence>
<dbReference type="Pfam" id="PF13650">
    <property type="entry name" value="Asp_protease_2"/>
    <property type="match status" value="1"/>
</dbReference>
<dbReference type="SMART" id="SM00343">
    <property type="entry name" value="ZnF_C2HC"/>
    <property type="match status" value="2"/>
</dbReference>
<evidence type="ECO:0000256" key="1">
    <source>
        <dbReference type="ARBA" id="ARBA00022679"/>
    </source>
</evidence>
<dbReference type="InterPro" id="IPR043128">
    <property type="entry name" value="Rev_trsase/Diguanyl_cyclase"/>
</dbReference>
<evidence type="ECO:0000256" key="4">
    <source>
        <dbReference type="ARBA" id="ARBA00022759"/>
    </source>
</evidence>
<feature type="compositionally biased region" description="Basic residues" evidence="7">
    <location>
        <begin position="1912"/>
        <end position="1925"/>
    </location>
</feature>
<evidence type="ECO:0000256" key="3">
    <source>
        <dbReference type="ARBA" id="ARBA00022722"/>
    </source>
</evidence>
<dbReference type="InterPro" id="IPR036397">
    <property type="entry name" value="RNaseH_sf"/>
</dbReference>
<organism evidence="9 10">
    <name type="scientific">Haemonchus contortus</name>
    <name type="common">Barber pole worm</name>
    <dbReference type="NCBI Taxonomy" id="6289"/>
    <lineage>
        <taxon>Eukaryota</taxon>
        <taxon>Metazoa</taxon>
        <taxon>Ecdysozoa</taxon>
        <taxon>Nematoda</taxon>
        <taxon>Chromadorea</taxon>
        <taxon>Rhabditida</taxon>
        <taxon>Rhabditina</taxon>
        <taxon>Rhabditomorpha</taxon>
        <taxon>Strongyloidea</taxon>
        <taxon>Trichostrongylidae</taxon>
        <taxon>Haemonchus</taxon>
    </lineage>
</organism>
<evidence type="ECO:0000256" key="7">
    <source>
        <dbReference type="SAM" id="MobiDB-lite"/>
    </source>
</evidence>
<keyword evidence="2" id="KW-0548">Nucleotidyltransferase</keyword>
<dbReference type="InterPro" id="IPR001584">
    <property type="entry name" value="Integrase_cat-core"/>
</dbReference>
<dbReference type="PANTHER" id="PTHR47331:SF1">
    <property type="entry name" value="GAG-LIKE PROTEIN"/>
    <property type="match status" value="1"/>
</dbReference>
<dbReference type="InterPro" id="IPR012337">
    <property type="entry name" value="RNaseH-like_sf"/>
</dbReference>
<protein>
    <submittedName>
        <fullName evidence="10">Integrase catalytic domain-containing protein</fullName>
    </submittedName>
</protein>
<evidence type="ECO:0000256" key="2">
    <source>
        <dbReference type="ARBA" id="ARBA00022695"/>
    </source>
</evidence>
<dbReference type="GO" id="GO:0004519">
    <property type="term" value="F:endonuclease activity"/>
    <property type="evidence" value="ECO:0007669"/>
    <property type="project" value="UniProtKB-KW"/>
</dbReference>
<proteinExistence type="predicted"/>
<dbReference type="InterPro" id="IPR041588">
    <property type="entry name" value="Integrase_H2C2"/>
</dbReference>
<dbReference type="PANTHER" id="PTHR47331">
    <property type="entry name" value="PHD-TYPE DOMAIN-CONTAINING PROTEIN"/>
    <property type="match status" value="1"/>
</dbReference>
<evidence type="ECO:0000256" key="5">
    <source>
        <dbReference type="ARBA" id="ARBA00022801"/>
    </source>
</evidence>
<feature type="region of interest" description="Disordered" evidence="7">
    <location>
        <begin position="1889"/>
        <end position="1925"/>
    </location>
</feature>
<dbReference type="Pfam" id="PF17921">
    <property type="entry name" value="Integrase_H2C2"/>
    <property type="match status" value="1"/>
</dbReference>
<dbReference type="Gene3D" id="3.10.10.10">
    <property type="entry name" value="HIV Type 1 Reverse Transcriptase, subunit A, domain 1"/>
    <property type="match status" value="1"/>
</dbReference>
<dbReference type="InterPro" id="IPR005312">
    <property type="entry name" value="DUF1759"/>
</dbReference>
<dbReference type="Gene3D" id="1.10.340.70">
    <property type="match status" value="1"/>
</dbReference>
<dbReference type="InterPro" id="IPR008042">
    <property type="entry name" value="Retrotrans_Pao"/>
</dbReference>
<dbReference type="SUPFAM" id="SSF53098">
    <property type="entry name" value="Ribonuclease H-like"/>
    <property type="match status" value="1"/>
</dbReference>
<dbReference type="Pfam" id="PF00078">
    <property type="entry name" value="RVT_1"/>
    <property type="match status" value="1"/>
</dbReference>
<dbReference type="Pfam" id="PF18701">
    <property type="entry name" value="DUF5641"/>
    <property type="match status" value="1"/>
</dbReference>
<dbReference type="GO" id="GO:0003676">
    <property type="term" value="F:nucleic acid binding"/>
    <property type="evidence" value="ECO:0007669"/>
    <property type="project" value="InterPro"/>
</dbReference>
<keyword evidence="6" id="KW-0695">RNA-directed DNA polymerase</keyword>
<dbReference type="GO" id="GO:0008270">
    <property type="term" value="F:zinc ion binding"/>
    <property type="evidence" value="ECO:0007669"/>
    <property type="project" value="InterPro"/>
</dbReference>
<dbReference type="Proteomes" id="UP000025227">
    <property type="component" value="Unplaced"/>
</dbReference>
<dbReference type="InterPro" id="IPR021109">
    <property type="entry name" value="Peptidase_aspartic_dom_sf"/>
</dbReference>
<feature type="compositionally biased region" description="Polar residues" evidence="7">
    <location>
        <begin position="1889"/>
        <end position="1906"/>
    </location>
</feature>
<feature type="region of interest" description="Disordered" evidence="7">
    <location>
        <begin position="477"/>
        <end position="559"/>
    </location>
</feature>
<dbReference type="InterPro" id="IPR040676">
    <property type="entry name" value="DUF5641"/>
</dbReference>
<dbReference type="Pfam" id="PF03564">
    <property type="entry name" value="DUF1759"/>
    <property type="match status" value="1"/>
</dbReference>
<dbReference type="CDD" id="cd01644">
    <property type="entry name" value="RT_pepA17"/>
    <property type="match status" value="1"/>
</dbReference>
<accession>A0A7I4YGD8</accession>
<dbReference type="InterPro" id="IPR000477">
    <property type="entry name" value="RT_dom"/>
</dbReference>
<dbReference type="Gene3D" id="3.30.70.270">
    <property type="match status" value="1"/>
</dbReference>
<evidence type="ECO:0000313" key="10">
    <source>
        <dbReference type="WBParaSite" id="HCON_00096030-00001"/>
    </source>
</evidence>
<dbReference type="OrthoDB" id="6020750at2759"/>